<evidence type="ECO:0000256" key="7">
    <source>
        <dbReference type="ARBA" id="ARBA00022723"/>
    </source>
</evidence>
<dbReference type="Gene3D" id="1.10.10.10">
    <property type="entry name" value="Winged helix-like DNA-binding domain superfamily/Winged helix DNA-binding domain"/>
    <property type="match status" value="1"/>
</dbReference>
<name>A0A818EAB6_9BILA</name>
<keyword evidence="13 15" id="KW-0234">DNA repair</keyword>
<evidence type="ECO:0000256" key="9">
    <source>
        <dbReference type="ARBA" id="ARBA00022771"/>
    </source>
</evidence>
<comment type="subcellular location">
    <subcellularLocation>
        <location evidence="2 15">Nucleus</location>
    </subcellularLocation>
</comment>
<evidence type="ECO:0000259" key="17">
    <source>
        <dbReference type="Pfam" id="PF08746"/>
    </source>
</evidence>
<sequence length="317" mass="36777">MSISTALEDHHKQLIQYFLHDGAYNQKELIDLISALRDRYELRIKVKDEIRAFTEGLLPLINKHINQYGIEIKQVTSEEHENDIYYVCTQNFKPQFVKMDTSYTEKEAAIFEKLLELAITNDEKCVAPRDVFESILANDLKMTQKEFGETMTRFHRDKWIESGPNNSVILHARALLEMQSFITDTYRDYIYNCQICTRLLVRGLNCSNSSCDIHMHRSCAAQYFLRLSNVTNNAATRKTTYPCPVCKQEWSKDDVTSVLKVNHVNDENNDSRPSTGMTHKKQRTTTTADNNDSTNNRSVRSKPRRIVNESDDDDDDN</sequence>
<dbReference type="OrthoDB" id="185455at2759"/>
<evidence type="ECO:0000256" key="13">
    <source>
        <dbReference type="ARBA" id="ARBA00023204"/>
    </source>
</evidence>
<evidence type="ECO:0000256" key="14">
    <source>
        <dbReference type="ARBA" id="ARBA00023242"/>
    </source>
</evidence>
<dbReference type="Pfam" id="PF08746">
    <property type="entry name" value="zf-RING-like"/>
    <property type="match status" value="1"/>
</dbReference>
<dbReference type="InterPro" id="IPR011513">
    <property type="entry name" value="Nse1"/>
</dbReference>
<dbReference type="GO" id="GO:0030915">
    <property type="term" value="C:Smc5-Smc6 complex"/>
    <property type="evidence" value="ECO:0007669"/>
    <property type="project" value="UniProtKB-UniRule"/>
</dbReference>
<evidence type="ECO:0000256" key="8">
    <source>
        <dbReference type="ARBA" id="ARBA00022763"/>
    </source>
</evidence>
<dbReference type="GO" id="GO:0005634">
    <property type="term" value="C:nucleus"/>
    <property type="evidence" value="ECO:0007669"/>
    <property type="project" value="UniProtKB-SubCell"/>
</dbReference>
<keyword evidence="9 15" id="KW-0863">Zinc-finger</keyword>
<evidence type="ECO:0000256" key="16">
    <source>
        <dbReference type="SAM" id="MobiDB-lite"/>
    </source>
</evidence>
<dbReference type="Gene3D" id="3.90.1150.220">
    <property type="match status" value="1"/>
</dbReference>
<dbReference type="Proteomes" id="UP000663848">
    <property type="component" value="Unassembled WGS sequence"/>
</dbReference>
<comment type="subunit">
    <text evidence="15">Component of the Smc5-Smc6 complex.</text>
</comment>
<comment type="catalytic activity">
    <reaction evidence="1 15">
        <text>S-ubiquitinyl-[E2 ubiquitin-conjugating enzyme]-L-cysteine + [acceptor protein]-L-lysine = [E2 ubiquitin-conjugating enzyme]-L-cysteine + N(6)-ubiquitinyl-[acceptor protein]-L-lysine.</text>
        <dbReference type="EC" id="2.3.2.27"/>
    </reaction>
</comment>
<evidence type="ECO:0000256" key="2">
    <source>
        <dbReference type="ARBA" id="ARBA00004123"/>
    </source>
</evidence>
<evidence type="ECO:0000256" key="12">
    <source>
        <dbReference type="ARBA" id="ARBA00023172"/>
    </source>
</evidence>
<dbReference type="EC" id="2.3.2.27" evidence="4 15"/>
<dbReference type="InterPro" id="IPR013083">
    <property type="entry name" value="Znf_RING/FYVE/PHD"/>
</dbReference>
<dbReference type="EMBL" id="CAJNYT010004887">
    <property type="protein sequence ID" value="CAF3699178.1"/>
    <property type="molecule type" value="Genomic_DNA"/>
</dbReference>
<dbReference type="Proteomes" id="UP000663833">
    <property type="component" value="Unassembled WGS sequence"/>
</dbReference>
<dbReference type="EMBL" id="CAJNYV010005044">
    <property type="protein sequence ID" value="CAF3720264.1"/>
    <property type="molecule type" value="Genomic_DNA"/>
</dbReference>
<evidence type="ECO:0000256" key="11">
    <source>
        <dbReference type="ARBA" id="ARBA00022833"/>
    </source>
</evidence>
<keyword evidence="14 15" id="KW-0539">Nucleus</keyword>
<evidence type="ECO:0000313" key="23">
    <source>
        <dbReference type="EMBL" id="CAF4861589.1"/>
    </source>
</evidence>
<evidence type="ECO:0000313" key="18">
    <source>
        <dbReference type="EMBL" id="CAF3448062.1"/>
    </source>
</evidence>
<dbReference type="Proteomes" id="UP000663838">
    <property type="component" value="Unassembled WGS sequence"/>
</dbReference>
<keyword evidence="12 15" id="KW-0233">DNA recombination</keyword>
<dbReference type="GO" id="GO:0008270">
    <property type="term" value="F:zinc ion binding"/>
    <property type="evidence" value="ECO:0007669"/>
    <property type="project" value="UniProtKB-KW"/>
</dbReference>
<dbReference type="EMBL" id="CAJNYD010004811">
    <property type="protein sequence ID" value="CAF3635180.1"/>
    <property type="molecule type" value="Genomic_DNA"/>
</dbReference>
<dbReference type="Proteomes" id="UP000663825">
    <property type="component" value="Unassembled WGS sequence"/>
</dbReference>
<keyword evidence="7 15" id="KW-0479">Metal-binding</keyword>
<dbReference type="AlphaFoldDB" id="A0A818EAB6"/>
<dbReference type="SUPFAM" id="SSF57850">
    <property type="entry name" value="RING/U-box"/>
    <property type="match status" value="1"/>
</dbReference>
<comment type="caution">
    <text evidence="18">The sequence shown here is derived from an EMBL/GenBank/DDBJ whole genome shotgun (WGS) entry which is preliminary data.</text>
</comment>
<evidence type="ECO:0000313" key="24">
    <source>
        <dbReference type="Proteomes" id="UP000663825"/>
    </source>
</evidence>
<dbReference type="Pfam" id="PF07574">
    <property type="entry name" value="SMC_Nse1"/>
    <property type="match status" value="1"/>
</dbReference>
<keyword evidence="11 15" id="KW-0862">Zinc</keyword>
<dbReference type="EMBL" id="CAJNXB010005795">
    <property type="protein sequence ID" value="CAF3448062.1"/>
    <property type="molecule type" value="Genomic_DNA"/>
</dbReference>
<evidence type="ECO:0000256" key="4">
    <source>
        <dbReference type="ARBA" id="ARBA00012483"/>
    </source>
</evidence>
<dbReference type="PANTHER" id="PTHR20973">
    <property type="entry name" value="NON-SMC ELEMENT 1-RELATED"/>
    <property type="match status" value="1"/>
</dbReference>
<evidence type="ECO:0000313" key="21">
    <source>
        <dbReference type="EMBL" id="CAF3720264.1"/>
    </source>
</evidence>
<keyword evidence="6 15" id="KW-0808">Transferase</keyword>
<keyword evidence="10 15" id="KW-0833">Ubl conjugation pathway</keyword>
<accession>A0A818EAB6</accession>
<dbReference type="Proteomes" id="UP000663865">
    <property type="component" value="Unassembled WGS sequence"/>
</dbReference>
<dbReference type="GO" id="GO:0061630">
    <property type="term" value="F:ubiquitin protein ligase activity"/>
    <property type="evidence" value="ECO:0007669"/>
    <property type="project" value="UniProtKB-EC"/>
</dbReference>
<evidence type="ECO:0000313" key="19">
    <source>
        <dbReference type="EMBL" id="CAF3635180.1"/>
    </source>
</evidence>
<organism evidence="18 24">
    <name type="scientific">Rotaria socialis</name>
    <dbReference type="NCBI Taxonomy" id="392032"/>
    <lineage>
        <taxon>Eukaryota</taxon>
        <taxon>Metazoa</taxon>
        <taxon>Spiralia</taxon>
        <taxon>Gnathifera</taxon>
        <taxon>Rotifera</taxon>
        <taxon>Eurotatoria</taxon>
        <taxon>Bdelloidea</taxon>
        <taxon>Philodinida</taxon>
        <taxon>Philodinidae</taxon>
        <taxon>Rotaria</taxon>
    </lineage>
</organism>
<dbReference type="InterPro" id="IPR014857">
    <property type="entry name" value="Nse1_RING_C4HC3-type"/>
</dbReference>
<dbReference type="EMBL" id="CAJOBS010000334">
    <property type="protein sequence ID" value="CAF4554278.1"/>
    <property type="molecule type" value="Genomic_DNA"/>
</dbReference>
<dbReference type="PANTHER" id="PTHR20973:SF0">
    <property type="entry name" value="NON-STRUCTURAL MAINTENANCE OF CHROMOSOMES ELEMENT 1 HOMOLOG"/>
    <property type="match status" value="1"/>
</dbReference>
<evidence type="ECO:0000313" key="22">
    <source>
        <dbReference type="EMBL" id="CAF4554278.1"/>
    </source>
</evidence>
<dbReference type="GO" id="GO:0000724">
    <property type="term" value="P:double-strand break repair via homologous recombination"/>
    <property type="evidence" value="ECO:0007669"/>
    <property type="project" value="TreeGrafter"/>
</dbReference>
<evidence type="ECO:0000256" key="6">
    <source>
        <dbReference type="ARBA" id="ARBA00022679"/>
    </source>
</evidence>
<protein>
    <recommendedName>
        <fullName evidence="5 15">Non-structural maintenance of chromosomes element 1 homolog</fullName>
        <ecNumber evidence="4 15">2.3.2.27</ecNumber>
    </recommendedName>
</protein>
<evidence type="ECO:0000256" key="3">
    <source>
        <dbReference type="ARBA" id="ARBA00010258"/>
    </source>
</evidence>
<proteinExistence type="inferred from homology"/>
<feature type="region of interest" description="Disordered" evidence="16">
    <location>
        <begin position="263"/>
        <end position="317"/>
    </location>
</feature>
<feature type="domain" description="Non-structural maintenance of chromosomes element 1 RING C4HC3-type" evidence="17">
    <location>
        <begin position="193"/>
        <end position="226"/>
    </location>
</feature>
<dbReference type="InterPro" id="IPR036388">
    <property type="entry name" value="WH-like_DNA-bd_sf"/>
</dbReference>
<gene>
    <name evidence="20" type="ORF">GRG538_LOCUS28220</name>
    <name evidence="21" type="ORF">KIK155_LOCUS27936</name>
    <name evidence="19" type="ORF">LUA448_LOCUS32134</name>
    <name evidence="23" type="ORF">QYT958_LOCUS27961</name>
    <name evidence="18" type="ORF">TIS948_LOCUS31725</name>
    <name evidence="22" type="ORF">TOA249_LOCUS7451</name>
</gene>
<dbReference type="EMBL" id="CAJOBR010007357">
    <property type="protein sequence ID" value="CAF4861589.1"/>
    <property type="molecule type" value="Genomic_DNA"/>
</dbReference>
<feature type="compositionally biased region" description="Low complexity" evidence="16">
    <location>
        <begin position="284"/>
        <end position="298"/>
    </location>
</feature>
<dbReference type="Proteomes" id="UP000663872">
    <property type="component" value="Unassembled WGS sequence"/>
</dbReference>
<reference evidence="18" key="1">
    <citation type="submission" date="2021-02" db="EMBL/GenBank/DDBJ databases">
        <authorList>
            <person name="Nowell W R."/>
        </authorList>
    </citation>
    <scope>NUCLEOTIDE SEQUENCE</scope>
</reference>
<comment type="similarity">
    <text evidence="3 15">Belongs to the NSE1 family.</text>
</comment>
<keyword evidence="8 15" id="KW-0227">DNA damage</keyword>
<evidence type="ECO:0000256" key="10">
    <source>
        <dbReference type="ARBA" id="ARBA00022786"/>
    </source>
</evidence>
<evidence type="ECO:0000256" key="15">
    <source>
        <dbReference type="RuleBase" id="RU368018"/>
    </source>
</evidence>
<evidence type="ECO:0000256" key="1">
    <source>
        <dbReference type="ARBA" id="ARBA00000900"/>
    </source>
</evidence>
<evidence type="ECO:0000256" key="5">
    <source>
        <dbReference type="ARBA" id="ARBA00019422"/>
    </source>
</evidence>
<dbReference type="Gene3D" id="3.30.40.10">
    <property type="entry name" value="Zinc/RING finger domain, C3HC4 (zinc finger)"/>
    <property type="match status" value="1"/>
</dbReference>
<evidence type="ECO:0000313" key="20">
    <source>
        <dbReference type="EMBL" id="CAF3699178.1"/>
    </source>
</evidence>